<evidence type="ECO:0000313" key="6">
    <source>
        <dbReference type="Proteomes" id="UP000784128"/>
    </source>
</evidence>
<dbReference type="PANTHER" id="PTHR43464:SF19">
    <property type="entry name" value="UBIQUINONE BIOSYNTHESIS O-METHYLTRANSFERASE, MITOCHONDRIAL"/>
    <property type="match status" value="1"/>
</dbReference>
<keyword evidence="3" id="KW-0949">S-adenosyl-L-methionine</keyword>
<name>A0ABS5UAH1_9BACT</name>
<comment type="caution">
    <text evidence="5">The sequence shown here is derived from an EMBL/GenBank/DDBJ whole genome shotgun (WGS) entry which is preliminary data.</text>
</comment>
<evidence type="ECO:0000313" key="5">
    <source>
        <dbReference type="EMBL" id="MBT1072686.1"/>
    </source>
</evidence>
<dbReference type="EMBL" id="JAHDYS010000012">
    <property type="protein sequence ID" value="MBT1072686.1"/>
    <property type="molecule type" value="Genomic_DNA"/>
</dbReference>
<dbReference type="GO" id="GO:0008168">
    <property type="term" value="F:methyltransferase activity"/>
    <property type="evidence" value="ECO:0007669"/>
    <property type="project" value="UniProtKB-KW"/>
</dbReference>
<dbReference type="Pfam" id="PF13649">
    <property type="entry name" value="Methyltransf_25"/>
    <property type="match status" value="1"/>
</dbReference>
<protein>
    <submittedName>
        <fullName evidence="5">Methyltransferase domain-containing protein</fullName>
    </submittedName>
</protein>
<dbReference type="InterPro" id="IPR029063">
    <property type="entry name" value="SAM-dependent_MTases_sf"/>
</dbReference>
<sequence length="261" mass="29453">MNPREYKVMATLEESHWWYRGLHDLVTRVVAAERDRKGKLSILDAGCGTGRLCRLLGSFGTVTGCDSSDLALQLCRENGIETTFKADLNCTDLGRECYDVITCMDVLYHRNIEREDTVLTSFYRALRPGGTVLLNLVAFESLRSSHDIAVHTRRRYRRHEVVQLLQEAGFTIRFCSYRLCLLFPLLAAYRSVLAFFQSSKNPDQVQSDLSPPPRLINRLLKHAVCQENRILGTLPLPFGLSVFAVAEKPDNQGQAKKGVAC</sequence>
<gene>
    <name evidence="5" type="ORF">KJB30_12885</name>
</gene>
<organism evidence="5 6">
    <name type="scientific">Pelotalea chapellei</name>
    <dbReference type="NCBI Taxonomy" id="44671"/>
    <lineage>
        <taxon>Bacteria</taxon>
        <taxon>Pseudomonadati</taxon>
        <taxon>Thermodesulfobacteriota</taxon>
        <taxon>Desulfuromonadia</taxon>
        <taxon>Geobacterales</taxon>
        <taxon>Geobacteraceae</taxon>
        <taxon>Pelotalea</taxon>
    </lineage>
</organism>
<keyword evidence="2" id="KW-0808">Transferase</keyword>
<accession>A0ABS5UAH1</accession>
<dbReference type="InterPro" id="IPR041698">
    <property type="entry name" value="Methyltransf_25"/>
</dbReference>
<dbReference type="PANTHER" id="PTHR43464">
    <property type="entry name" value="METHYLTRANSFERASE"/>
    <property type="match status" value="1"/>
</dbReference>
<keyword evidence="6" id="KW-1185">Reference proteome</keyword>
<reference evidence="5 6" key="1">
    <citation type="submission" date="2021-05" db="EMBL/GenBank/DDBJ databases">
        <title>The draft genome of Geobacter chapellei DSM 13688.</title>
        <authorList>
            <person name="Xu Z."/>
            <person name="Masuda Y."/>
            <person name="Itoh H."/>
            <person name="Senoo K."/>
        </authorList>
    </citation>
    <scope>NUCLEOTIDE SEQUENCE [LARGE SCALE GENOMIC DNA]</scope>
    <source>
        <strain evidence="5 6">DSM 13688</strain>
    </source>
</reference>
<evidence type="ECO:0000256" key="3">
    <source>
        <dbReference type="ARBA" id="ARBA00022691"/>
    </source>
</evidence>
<keyword evidence="1 5" id="KW-0489">Methyltransferase</keyword>
<evidence type="ECO:0000256" key="1">
    <source>
        <dbReference type="ARBA" id="ARBA00022603"/>
    </source>
</evidence>
<dbReference type="GO" id="GO:0032259">
    <property type="term" value="P:methylation"/>
    <property type="evidence" value="ECO:0007669"/>
    <property type="project" value="UniProtKB-KW"/>
</dbReference>
<dbReference type="Gene3D" id="3.40.50.150">
    <property type="entry name" value="Vaccinia Virus protein VP39"/>
    <property type="match status" value="1"/>
</dbReference>
<dbReference type="CDD" id="cd02440">
    <property type="entry name" value="AdoMet_MTases"/>
    <property type="match status" value="1"/>
</dbReference>
<dbReference type="RefSeq" id="WP_214299920.1">
    <property type="nucleotide sequence ID" value="NZ_JAHDYS010000012.1"/>
</dbReference>
<dbReference type="SUPFAM" id="SSF53335">
    <property type="entry name" value="S-adenosyl-L-methionine-dependent methyltransferases"/>
    <property type="match status" value="1"/>
</dbReference>
<dbReference type="Proteomes" id="UP000784128">
    <property type="component" value="Unassembled WGS sequence"/>
</dbReference>
<proteinExistence type="predicted"/>
<feature type="domain" description="Methyltransferase" evidence="4">
    <location>
        <begin position="42"/>
        <end position="130"/>
    </location>
</feature>
<evidence type="ECO:0000259" key="4">
    <source>
        <dbReference type="Pfam" id="PF13649"/>
    </source>
</evidence>
<evidence type="ECO:0000256" key="2">
    <source>
        <dbReference type="ARBA" id="ARBA00022679"/>
    </source>
</evidence>